<dbReference type="Proteomes" id="UP000233482">
    <property type="component" value="Unassembled WGS sequence"/>
</dbReference>
<reference evidence="1 2" key="1">
    <citation type="submission" date="2017-12" db="EMBL/GenBank/DDBJ databases">
        <title>Genomics of Macrococcus caseolyticus.</title>
        <authorList>
            <person name="MacFadyen A.C."/>
            <person name="Paterson G.K."/>
        </authorList>
    </citation>
    <scope>NUCLEOTIDE SEQUENCE [LARGE SCALE GENOMIC DNA]</scope>
    <source>
        <strain evidence="1 2">5788_EF188</strain>
    </source>
</reference>
<gene>
    <name evidence="1" type="ORF">CW686_11080</name>
</gene>
<evidence type="ECO:0000313" key="1">
    <source>
        <dbReference type="EMBL" id="PKE25279.1"/>
    </source>
</evidence>
<sequence length="156" mass="19318">MKHYDITYKLSKLRWEKFKRKYVRLTMFMWRKDCEDWDELFIEYDKYKILPLKTEDLIEAECELGDYLDCITNKLLNNFEELYLLERDIDSFYIDLKKGNESFEYPPYPHGDYVLFDFNRGNYIFAPPEDIYIYVFGERMKEIFTEMSNDKFLEKQ</sequence>
<name>A0A855GH89_9STAP</name>
<protein>
    <submittedName>
        <fullName evidence="1">Uncharacterized protein</fullName>
    </submittedName>
</protein>
<dbReference type="EMBL" id="PIXC01000034">
    <property type="protein sequence ID" value="PKE25279.1"/>
    <property type="molecule type" value="Genomic_DNA"/>
</dbReference>
<dbReference type="AlphaFoldDB" id="A0A855GH89"/>
<dbReference type="RefSeq" id="WP_101143925.1">
    <property type="nucleotide sequence ID" value="NZ_CP073802.1"/>
</dbReference>
<evidence type="ECO:0000313" key="2">
    <source>
        <dbReference type="Proteomes" id="UP000233482"/>
    </source>
</evidence>
<comment type="caution">
    <text evidence="1">The sequence shown here is derived from an EMBL/GenBank/DDBJ whole genome shotgun (WGS) entry which is preliminary data.</text>
</comment>
<organism evidence="1 2">
    <name type="scientific">Macrococcoides caseolyticum</name>
    <dbReference type="NCBI Taxonomy" id="69966"/>
    <lineage>
        <taxon>Bacteria</taxon>
        <taxon>Bacillati</taxon>
        <taxon>Bacillota</taxon>
        <taxon>Bacilli</taxon>
        <taxon>Bacillales</taxon>
        <taxon>Staphylococcaceae</taxon>
        <taxon>Macrococcoides</taxon>
    </lineage>
</organism>
<accession>A0A855GH89</accession>
<proteinExistence type="predicted"/>